<dbReference type="Proteomes" id="UP000006753">
    <property type="component" value="Unassembled WGS sequence"/>
</dbReference>
<dbReference type="HOGENOM" id="CLU_021587_2_0_1"/>
<dbReference type="GeneID" id="18757790"/>
<feature type="region of interest" description="Disordered" evidence="1">
    <location>
        <begin position="1"/>
        <end position="27"/>
    </location>
</feature>
<feature type="compositionally biased region" description="Basic and acidic residues" evidence="1">
    <location>
        <begin position="511"/>
        <end position="523"/>
    </location>
</feature>
<organism evidence="2 3">
    <name type="scientific">Marssonina brunnea f. sp. multigermtubi (strain MB_m1)</name>
    <name type="common">Marssonina leaf spot fungus</name>
    <dbReference type="NCBI Taxonomy" id="1072389"/>
    <lineage>
        <taxon>Eukaryota</taxon>
        <taxon>Fungi</taxon>
        <taxon>Dikarya</taxon>
        <taxon>Ascomycota</taxon>
        <taxon>Pezizomycotina</taxon>
        <taxon>Leotiomycetes</taxon>
        <taxon>Helotiales</taxon>
        <taxon>Drepanopezizaceae</taxon>
        <taxon>Drepanopeziza</taxon>
    </lineage>
</organism>
<dbReference type="InParanoid" id="K1XGF6"/>
<feature type="region of interest" description="Disordered" evidence="1">
    <location>
        <begin position="484"/>
        <end position="592"/>
    </location>
</feature>
<dbReference type="OrthoDB" id="5404323at2759"/>
<evidence type="ECO:0000256" key="1">
    <source>
        <dbReference type="SAM" id="MobiDB-lite"/>
    </source>
</evidence>
<proteinExistence type="predicted"/>
<keyword evidence="3" id="KW-1185">Reference proteome</keyword>
<dbReference type="KEGG" id="mbe:MBM_01855"/>
<feature type="region of interest" description="Disordered" evidence="1">
    <location>
        <begin position="322"/>
        <end position="352"/>
    </location>
</feature>
<feature type="compositionally biased region" description="Basic and acidic residues" evidence="1">
    <location>
        <begin position="81"/>
        <end position="91"/>
    </location>
</feature>
<dbReference type="OMA" id="AVICQMP"/>
<accession>K1XGF6</accession>
<feature type="compositionally biased region" description="Polar residues" evidence="1">
    <location>
        <begin position="543"/>
        <end position="568"/>
    </location>
</feature>
<feature type="region of interest" description="Disordered" evidence="1">
    <location>
        <begin position="451"/>
        <end position="472"/>
    </location>
</feature>
<name>K1XGF6_MARBU</name>
<dbReference type="AlphaFoldDB" id="K1XGF6"/>
<protein>
    <submittedName>
        <fullName evidence="2">Uncharacterized protein</fullName>
    </submittedName>
</protein>
<sequence length="612" mass="66734">MLLHTGSRFHSHEYNELPNHSPRLQSSSLRVPLSRSAFSAPVPTTSTIIGNPSPILRRPLRSLSEISTARDSPIVRFQEVEQDRMSEDGRSEASVTTAGGPSRRKRSVRTSTTFQLAHPAPTASQKLNIRPNLLLQLQQISATARPKPFLDVLPSTTLAPRLRTRFPRMFRSKAELGCNDVMVVKSEVYEGSVENKYEGGDSDEDGLDRELVAVICQMPKDSGGSQGKAEAVLSDGTVWACSPNLNGPNGPYEFEKTDAQGKTTIARWVMAKNRRSTADSPETIMNANREMKFTFSMIDPRRRKHPILATITPNRLDISDSYTTTSSSAGINSPTSSAFRTSGEEAEESEGDAALERKVIVVEEDMKTIIRVTGIWVALRQGWSQCFKYNDTVTLPHAQTGPGSANRKSTSCAHDIVSGRLSPAPTVASMPESCRSSLGSVLGGKIRRASGIRSPENRGSPQFDRLPTKPKRAASSGAAFMQRAARRAGNAISTVKSESEGEGESESMMESQKRVIQSDDANGHRRLATPPLTVAVDSPMTAPETTTQSQKRPVSYQPTTGSSLQEAPQQPAARRRFGPNRTHDVKQNLGKWTRLADCFRRTKKGAGSDSSA</sequence>
<evidence type="ECO:0000313" key="3">
    <source>
        <dbReference type="Proteomes" id="UP000006753"/>
    </source>
</evidence>
<feature type="region of interest" description="Disordered" evidence="1">
    <location>
        <begin position="81"/>
        <end position="111"/>
    </location>
</feature>
<feature type="compositionally biased region" description="Polar residues" evidence="1">
    <location>
        <begin position="329"/>
        <end position="340"/>
    </location>
</feature>
<evidence type="ECO:0000313" key="2">
    <source>
        <dbReference type="EMBL" id="EKD19903.1"/>
    </source>
</evidence>
<dbReference type="eggNOG" id="ENOG502RZFD">
    <property type="taxonomic scope" value="Eukaryota"/>
</dbReference>
<dbReference type="EMBL" id="JH921430">
    <property type="protein sequence ID" value="EKD19903.1"/>
    <property type="molecule type" value="Genomic_DNA"/>
</dbReference>
<gene>
    <name evidence="2" type="ORF">MBM_01855</name>
</gene>
<reference evidence="2 3" key="1">
    <citation type="journal article" date="2012" name="BMC Genomics">
        <title>Sequencing the genome of Marssonina brunnea reveals fungus-poplar co-evolution.</title>
        <authorList>
            <person name="Zhu S."/>
            <person name="Cao Y.-Z."/>
            <person name="Jiang C."/>
            <person name="Tan B.-Y."/>
            <person name="Wang Z."/>
            <person name="Feng S."/>
            <person name="Zhang L."/>
            <person name="Su X.-H."/>
            <person name="Brejova B."/>
            <person name="Vinar T."/>
            <person name="Xu M."/>
            <person name="Wang M.-X."/>
            <person name="Zhang S.-G."/>
            <person name="Huang M.-R."/>
            <person name="Wu R."/>
            <person name="Zhou Y."/>
        </authorList>
    </citation>
    <scope>NUCLEOTIDE SEQUENCE [LARGE SCALE GENOMIC DNA]</scope>
    <source>
        <strain evidence="2 3">MB_m1</strain>
    </source>
</reference>